<proteinExistence type="predicted"/>
<evidence type="ECO:0000313" key="1">
    <source>
        <dbReference type="EMBL" id="KAI9910084.1"/>
    </source>
</evidence>
<accession>A0ACC0VVZ3</accession>
<comment type="caution">
    <text evidence="1">The sequence shown here is derived from an EMBL/GenBank/DDBJ whole genome shotgun (WGS) entry which is preliminary data.</text>
</comment>
<dbReference type="Proteomes" id="UP001163321">
    <property type="component" value="Chromosome 6"/>
</dbReference>
<dbReference type="EMBL" id="CM047585">
    <property type="protein sequence ID" value="KAI9910084.1"/>
    <property type="molecule type" value="Genomic_DNA"/>
</dbReference>
<organism evidence="1 2">
    <name type="scientific">Peronosclerospora sorghi</name>
    <dbReference type="NCBI Taxonomy" id="230839"/>
    <lineage>
        <taxon>Eukaryota</taxon>
        <taxon>Sar</taxon>
        <taxon>Stramenopiles</taxon>
        <taxon>Oomycota</taxon>
        <taxon>Peronosporomycetes</taxon>
        <taxon>Peronosporales</taxon>
        <taxon>Peronosporaceae</taxon>
        <taxon>Peronosclerospora</taxon>
    </lineage>
</organism>
<reference evidence="1 2" key="1">
    <citation type="journal article" date="2022" name="bioRxiv">
        <title>The genome of the oomycete Peronosclerospora sorghi, a cosmopolitan pathogen of maize and sorghum, is inflated with dispersed pseudogenes.</title>
        <authorList>
            <person name="Fletcher K."/>
            <person name="Martin F."/>
            <person name="Isakeit T."/>
            <person name="Cavanaugh K."/>
            <person name="Magill C."/>
            <person name="Michelmore R."/>
        </authorList>
    </citation>
    <scope>NUCLEOTIDE SEQUENCE [LARGE SCALE GENOMIC DNA]</scope>
    <source>
        <strain evidence="1">P6</strain>
    </source>
</reference>
<evidence type="ECO:0000313" key="2">
    <source>
        <dbReference type="Proteomes" id="UP001163321"/>
    </source>
</evidence>
<gene>
    <name evidence="1" type="ORF">PsorP6_010130</name>
</gene>
<name>A0ACC0VVZ3_9STRA</name>
<sequence length="250" mass="27721">MIGSKAAYVVASTDPALFRCEVPRDDSMCAHVLMHEAPLLVRDPEADLRASSMNLVRRATIRCYFGFPLKVTYPKDGESTAIGTFCCSNGGETPNVSESQYALVATLAEDDALQAAHQGAKRDNELGEEVVTKYKAFLSCRRQLIEELKKMEIPVPWQLRTTIGELELTVSVTSNDAQLKPSSVEIVVVDAASRKRKGKEDHHNEARRLNLHGHQRITTNDTGRVTIAFVGPTLIALVIAMPWYYFLTTK</sequence>
<keyword evidence="2" id="KW-1185">Reference proteome</keyword>
<protein>
    <submittedName>
        <fullName evidence="1">Uncharacterized protein</fullName>
    </submittedName>
</protein>